<proteinExistence type="predicted"/>
<evidence type="ECO:0000313" key="3">
    <source>
        <dbReference type="RefSeq" id="XP_015965952.1"/>
    </source>
</evidence>
<reference evidence="2" key="1">
    <citation type="journal article" date="2016" name="Nat. Genet.">
        <title>The genome sequences of Arachis duranensis and Arachis ipaensis, the diploid ancestors of cultivated peanut.</title>
        <authorList>
            <person name="Bertioli D.J."/>
            <person name="Cannon S.B."/>
            <person name="Froenicke L."/>
            <person name="Huang G."/>
            <person name="Farmer A.D."/>
            <person name="Cannon E.K."/>
            <person name="Liu X."/>
            <person name="Gao D."/>
            <person name="Clevenger J."/>
            <person name="Dash S."/>
            <person name="Ren L."/>
            <person name="Moretzsohn M.C."/>
            <person name="Shirasawa K."/>
            <person name="Huang W."/>
            <person name="Vidigal B."/>
            <person name="Abernathy B."/>
            <person name="Chu Y."/>
            <person name="Niederhuth C.E."/>
            <person name="Umale P."/>
            <person name="Araujo A.C."/>
            <person name="Kozik A."/>
            <person name="Kim K.D."/>
            <person name="Burow M.D."/>
            <person name="Varshney R.K."/>
            <person name="Wang X."/>
            <person name="Zhang X."/>
            <person name="Barkley N."/>
            <person name="Guimaraes P.M."/>
            <person name="Isobe S."/>
            <person name="Guo B."/>
            <person name="Liao B."/>
            <person name="Stalker H.T."/>
            <person name="Schmitz R.J."/>
            <person name="Scheffler B.E."/>
            <person name="Leal-Bertioli S.C."/>
            <person name="Xun X."/>
            <person name="Jackson S.A."/>
            <person name="Michelmore R."/>
            <person name="Ozias-Akins P."/>
        </authorList>
    </citation>
    <scope>NUCLEOTIDE SEQUENCE [LARGE SCALE GENOMIC DNA]</scope>
    <source>
        <strain evidence="2">cv. V14167</strain>
    </source>
</reference>
<keyword evidence="2" id="KW-1185">Reference proteome</keyword>
<evidence type="ECO:0000256" key="1">
    <source>
        <dbReference type="SAM" id="MobiDB-lite"/>
    </source>
</evidence>
<dbReference type="Proteomes" id="UP000515211">
    <property type="component" value="Chromosome 5"/>
</dbReference>
<sequence length="189" mass="22140">MDLDTALREEKPTSTPKNLNEVKIEKWERSNRMSIMIMKRSIPETFRGSITEDKDAKQFLKDVEKFFTKNEKAEASSLLCKLVSMRYKGKRNIREYIMEMYHLASKLKTLKLELSEDLLVHFILISLPAHFGQFKVSYNTLKDTWSLNELISHCVQEEERLQQDKTESAHMASSSQYKRKRDTTADVPS</sequence>
<evidence type="ECO:0000313" key="2">
    <source>
        <dbReference type="Proteomes" id="UP000515211"/>
    </source>
</evidence>
<reference evidence="3" key="2">
    <citation type="submission" date="2025-08" db="UniProtKB">
        <authorList>
            <consortium name="RefSeq"/>
        </authorList>
    </citation>
    <scope>IDENTIFICATION</scope>
    <source>
        <tissue evidence="3">Whole plant</tissue>
    </source>
</reference>
<organism evidence="2 3">
    <name type="scientific">Arachis duranensis</name>
    <name type="common">Wild peanut</name>
    <dbReference type="NCBI Taxonomy" id="130453"/>
    <lineage>
        <taxon>Eukaryota</taxon>
        <taxon>Viridiplantae</taxon>
        <taxon>Streptophyta</taxon>
        <taxon>Embryophyta</taxon>
        <taxon>Tracheophyta</taxon>
        <taxon>Spermatophyta</taxon>
        <taxon>Magnoliopsida</taxon>
        <taxon>eudicotyledons</taxon>
        <taxon>Gunneridae</taxon>
        <taxon>Pentapetalae</taxon>
        <taxon>rosids</taxon>
        <taxon>fabids</taxon>
        <taxon>Fabales</taxon>
        <taxon>Fabaceae</taxon>
        <taxon>Papilionoideae</taxon>
        <taxon>50 kb inversion clade</taxon>
        <taxon>dalbergioids sensu lato</taxon>
        <taxon>Dalbergieae</taxon>
        <taxon>Pterocarpus clade</taxon>
        <taxon>Arachis</taxon>
    </lineage>
</organism>
<name>A0A6P4DCI5_ARADU</name>
<dbReference type="PANTHER" id="PTHR35317:SF42">
    <property type="entry name" value="RETROTRANSPOSON GAG DOMAIN-CONTAINING PROTEIN"/>
    <property type="match status" value="1"/>
</dbReference>
<dbReference type="GeneID" id="107489712"/>
<dbReference type="AlphaFoldDB" id="A0A6P4DCI5"/>
<dbReference type="KEGG" id="adu:107489712"/>
<feature type="region of interest" description="Disordered" evidence="1">
    <location>
        <begin position="162"/>
        <end position="189"/>
    </location>
</feature>
<protein>
    <submittedName>
        <fullName evidence="3">Uncharacterized protein LOC107489712</fullName>
    </submittedName>
</protein>
<dbReference type="RefSeq" id="XP_015965952.1">
    <property type="nucleotide sequence ID" value="XM_016110466.1"/>
</dbReference>
<dbReference type="PANTHER" id="PTHR35317">
    <property type="entry name" value="OS04G0629600 PROTEIN"/>
    <property type="match status" value="1"/>
</dbReference>
<gene>
    <name evidence="3" type="primary">LOC107489712</name>
</gene>
<dbReference type="Pfam" id="PF14223">
    <property type="entry name" value="Retrotran_gag_2"/>
    <property type="match status" value="1"/>
</dbReference>
<accession>A0A6P4DCI5</accession>